<keyword evidence="2" id="KW-1185">Reference proteome</keyword>
<name>A0A1V0GYU5_9RHOB</name>
<evidence type="ECO:0000313" key="1">
    <source>
        <dbReference type="EMBL" id="ARC38859.2"/>
    </source>
</evidence>
<evidence type="ECO:0000313" key="2">
    <source>
        <dbReference type="Proteomes" id="UP000191257"/>
    </source>
</evidence>
<protein>
    <submittedName>
        <fullName evidence="1">Uncharacterized protein</fullName>
    </submittedName>
</protein>
<accession>A0A1V0GYU5</accession>
<sequence length="151" mass="16234">MPNRKPPSCIAPAGSRHFYRSANLQGLRLFLWEDDSCGSVADYLRDAGAVVICALVGVAQSLPAMVARHSLPPFAEGVARIELPDAIDRSTQSVPSGDLQVDAAVLNLYDPAPLARGLQRADIPFVVYTDDLERCLGLYPHASCVHCDSTT</sequence>
<proteinExistence type="predicted"/>
<organism evidence="1 2">
    <name type="scientific">Paracoccus yeei</name>
    <dbReference type="NCBI Taxonomy" id="147645"/>
    <lineage>
        <taxon>Bacteria</taxon>
        <taxon>Pseudomonadati</taxon>
        <taxon>Pseudomonadota</taxon>
        <taxon>Alphaproteobacteria</taxon>
        <taxon>Rhodobacterales</taxon>
        <taxon>Paracoccaceae</taxon>
        <taxon>Paracoccus</taxon>
    </lineage>
</organism>
<keyword evidence="1" id="KW-0614">Plasmid</keyword>
<dbReference type="RefSeq" id="WP_105291660.1">
    <property type="nucleotide sequence ID" value="NZ_CAWMZI010000005.1"/>
</dbReference>
<dbReference type="Proteomes" id="UP000191257">
    <property type="component" value="Plasmid unnamed4"/>
</dbReference>
<dbReference type="KEGG" id="pye:A6J80_21400"/>
<dbReference type="EMBL" id="CP020444">
    <property type="protein sequence ID" value="ARC38859.2"/>
    <property type="molecule type" value="Genomic_DNA"/>
</dbReference>
<geneLocation type="plasmid" evidence="1 2">
    <name>unnamed4</name>
</geneLocation>
<reference evidence="1" key="1">
    <citation type="submission" date="2017-12" db="EMBL/GenBank/DDBJ databases">
        <title>FDA dAtabase for Regulatory Grade micrObial Sequences (FDA-ARGOS): Supporting development and validation of Infectious Disease Dx tests.</title>
        <authorList>
            <person name="Campos J."/>
            <person name="Goldberg B."/>
            <person name="Tallon L."/>
            <person name="Sadzewicz L."/>
            <person name="Sengamalay N."/>
            <person name="Ott S."/>
            <person name="Godinez A."/>
            <person name="Nagaraj S."/>
            <person name="Vyas G."/>
            <person name="Aluvathingal J."/>
            <person name="Nadendla S."/>
            <person name="Geyer C."/>
            <person name="Nandy P."/>
            <person name="Hobson J."/>
            <person name="Sichtig H."/>
        </authorList>
    </citation>
    <scope>NUCLEOTIDE SEQUENCE</scope>
    <source>
        <strain evidence="1">FDAARGOS_252</strain>
        <plasmid evidence="1">unnamed4</plasmid>
    </source>
</reference>
<dbReference type="AlphaFoldDB" id="A0A1V0GYU5"/>
<gene>
    <name evidence="1" type="ORF">A6J80_21400</name>
</gene>